<evidence type="ECO:0000256" key="1">
    <source>
        <dbReference type="ARBA" id="ARBA00022574"/>
    </source>
</evidence>
<dbReference type="SMART" id="SM00308">
    <property type="entry name" value="LH2"/>
    <property type="match status" value="11"/>
</dbReference>
<dbReference type="Pfam" id="PF23409">
    <property type="entry name" value="Beta-prop_EML"/>
    <property type="match status" value="1"/>
</dbReference>
<feature type="domain" description="PLAT" evidence="6">
    <location>
        <begin position="2062"/>
        <end position="2177"/>
    </location>
</feature>
<dbReference type="InterPro" id="IPR036322">
    <property type="entry name" value="WD40_repeat_dom_sf"/>
</dbReference>
<comment type="caution">
    <text evidence="3">Lacks conserved residue(s) required for the propagation of feature annotation.</text>
</comment>
<name>A0AAW1QSA2_9CHLO</name>
<dbReference type="PANTHER" id="PTHR45901">
    <property type="entry name" value="PROTEIN CBG12474"/>
    <property type="match status" value="1"/>
</dbReference>
<dbReference type="InterPro" id="IPR015943">
    <property type="entry name" value="WD40/YVTN_repeat-like_dom_sf"/>
</dbReference>
<dbReference type="Gene3D" id="2.60.60.20">
    <property type="entry name" value="PLAT/LH2 domain"/>
    <property type="match status" value="2"/>
</dbReference>
<dbReference type="Pfam" id="PF01477">
    <property type="entry name" value="PLAT"/>
    <property type="match status" value="13"/>
</dbReference>
<dbReference type="FunFam" id="2.130.10.10:FF:000320">
    <property type="entry name" value="echinoderm microtubule-associated protein-like 6"/>
    <property type="match status" value="1"/>
</dbReference>
<feature type="region of interest" description="Disordered" evidence="5">
    <location>
        <begin position="2598"/>
        <end position="2641"/>
    </location>
</feature>
<evidence type="ECO:0000256" key="5">
    <source>
        <dbReference type="SAM" id="MobiDB-lite"/>
    </source>
</evidence>
<feature type="domain" description="PLAT" evidence="6">
    <location>
        <begin position="1928"/>
        <end position="2049"/>
    </location>
</feature>
<dbReference type="EMBL" id="JALJOR010000002">
    <property type="protein sequence ID" value="KAK9824333.1"/>
    <property type="molecule type" value="Genomic_DNA"/>
</dbReference>
<dbReference type="Pfam" id="PF23414">
    <property type="entry name" value="Beta-prop_EML_2"/>
    <property type="match status" value="1"/>
</dbReference>
<dbReference type="InterPro" id="IPR055439">
    <property type="entry name" value="Beta-prop_EML_1st"/>
</dbReference>
<dbReference type="PROSITE" id="PS50082">
    <property type="entry name" value="WD_REPEATS_2"/>
    <property type="match status" value="1"/>
</dbReference>
<feature type="domain" description="PLAT" evidence="6">
    <location>
        <begin position="1798"/>
        <end position="1924"/>
    </location>
</feature>
<protein>
    <recommendedName>
        <fullName evidence="6">PLAT domain-containing protein</fullName>
    </recommendedName>
</protein>
<evidence type="ECO:0000313" key="8">
    <source>
        <dbReference type="Proteomes" id="UP001489004"/>
    </source>
</evidence>
<feature type="domain" description="PLAT" evidence="6">
    <location>
        <begin position="2670"/>
        <end position="2786"/>
    </location>
</feature>
<feature type="domain" description="PLAT" evidence="6">
    <location>
        <begin position="2320"/>
        <end position="2452"/>
    </location>
</feature>
<dbReference type="Gene3D" id="2.130.10.10">
    <property type="entry name" value="YVTN repeat-like/Quinoprotein amine dehydrogenase"/>
    <property type="match status" value="2"/>
</dbReference>
<feature type="domain" description="PLAT" evidence="6">
    <location>
        <begin position="2190"/>
        <end position="2305"/>
    </location>
</feature>
<organism evidence="7 8">
    <name type="scientific">[Myrmecia] bisecta</name>
    <dbReference type="NCBI Taxonomy" id="41462"/>
    <lineage>
        <taxon>Eukaryota</taxon>
        <taxon>Viridiplantae</taxon>
        <taxon>Chlorophyta</taxon>
        <taxon>core chlorophytes</taxon>
        <taxon>Trebouxiophyceae</taxon>
        <taxon>Trebouxiales</taxon>
        <taxon>Trebouxiaceae</taxon>
        <taxon>Myrmecia</taxon>
    </lineage>
</organism>
<evidence type="ECO:0000256" key="4">
    <source>
        <dbReference type="PROSITE-ProRule" id="PRU00221"/>
    </source>
</evidence>
<dbReference type="SMART" id="SM00320">
    <property type="entry name" value="WD40"/>
    <property type="match status" value="11"/>
</dbReference>
<dbReference type="CDD" id="cd01756">
    <property type="entry name" value="PLAT_repeat"/>
    <property type="match status" value="6"/>
</dbReference>
<feature type="region of interest" description="Disordered" evidence="5">
    <location>
        <begin position="1"/>
        <end position="51"/>
    </location>
</feature>
<feature type="compositionally biased region" description="Low complexity" evidence="5">
    <location>
        <begin position="2791"/>
        <end position="2840"/>
    </location>
</feature>
<keyword evidence="1 4" id="KW-0853">WD repeat</keyword>
<dbReference type="InterPro" id="IPR001680">
    <property type="entry name" value="WD40_rpt"/>
</dbReference>
<evidence type="ECO:0000259" key="6">
    <source>
        <dbReference type="PROSITE" id="PS50095"/>
    </source>
</evidence>
<keyword evidence="2" id="KW-0677">Repeat</keyword>
<comment type="caution">
    <text evidence="7">The sequence shown here is derived from an EMBL/GenBank/DDBJ whole genome shotgun (WGS) entry which is preliminary data.</text>
</comment>
<feature type="domain" description="PLAT" evidence="6">
    <location>
        <begin position="2466"/>
        <end position="2588"/>
    </location>
</feature>
<dbReference type="InterPro" id="IPR005108">
    <property type="entry name" value="HELP"/>
</dbReference>
<dbReference type="InterPro" id="IPR055442">
    <property type="entry name" value="Beta-prop_EML-like_2nd"/>
</dbReference>
<accession>A0AAW1QSA2</accession>
<evidence type="ECO:0000256" key="2">
    <source>
        <dbReference type="ARBA" id="ARBA00022737"/>
    </source>
</evidence>
<feature type="region of interest" description="Disordered" evidence="5">
    <location>
        <begin position="90"/>
        <end position="120"/>
    </location>
</feature>
<reference evidence="7 8" key="1">
    <citation type="journal article" date="2024" name="Nat. Commun.">
        <title>Phylogenomics reveals the evolutionary origins of lichenization in chlorophyte algae.</title>
        <authorList>
            <person name="Puginier C."/>
            <person name="Libourel C."/>
            <person name="Otte J."/>
            <person name="Skaloud P."/>
            <person name="Haon M."/>
            <person name="Grisel S."/>
            <person name="Petersen M."/>
            <person name="Berrin J.G."/>
            <person name="Delaux P.M."/>
            <person name="Dal Grande F."/>
            <person name="Keller J."/>
        </authorList>
    </citation>
    <scope>NUCLEOTIDE SEQUENCE [LARGE SCALE GENOMIC DNA]</scope>
    <source>
        <strain evidence="7 8">SAG 2043</strain>
    </source>
</reference>
<dbReference type="PANTHER" id="PTHR45901:SF3">
    <property type="entry name" value="LIPOXYGENASE HOMOLOGY DOMAIN-CONTAINING PROTEIN 1"/>
    <property type="match status" value="1"/>
</dbReference>
<dbReference type="Gene3D" id="2.40.180.10">
    <property type="entry name" value="Catalase core domain"/>
    <property type="match status" value="11"/>
</dbReference>
<feature type="domain" description="PLAT" evidence="6">
    <location>
        <begin position="1165"/>
        <end position="1278"/>
    </location>
</feature>
<sequence>MESRKRPAPDAKQVLQGSRTVTKREGTLAATAARRALADSKQQQQQSASANWHYRPVVTRRESLPRTHQPEKGCEDVAYWTVGQWGQMGGLPSSAASPKKLRASGGGKTGEHASKAPFPNPGGAVFAQLNGEGRVACPEDASRHQCNHTGKESAVKAAYAHPGGTLAQLEDLETQMRATLAALASFNGDERAVLLRRLREVTDEARRGGEVVPEEMCTLRHFRQAWKRVGVKVSSEPAQALFIKYGCDTHGMLPYQVFAAQLLAPATRLLGLAPSRKGAFKPGEDASFRGKISYRYCKKAVFPPSDWDGSLAARSAALPKAGLELEFVYGYDGKENTAPNVFYNAEGRIVYYLAALGVVYNPMSHTQRFFQGHDDDIRCLAMHPARRLVATGQMTGPGDCPFVCIWDSFGTPTQIQRLNFPSEGTPPVSSRFIVALAFSACGKRLVVVTGDNRHTTYVFDWAAGKIVSQDVGHNGQPPQVYGVVWNPYTFEKDAAGGLLPAPRMFVSYGVKHLKIWQLTKLEGREVYTSVCGKFGHAQVGDVMSACFLPSGWLVTGGQNGEILVWDVAPEGHKGSPAAFGCCVKVEAGHAPGALAPSIHDGQQVVQGVRAMCLRAAETELLTAGGDGQVLVWDTSGGKLGRIMKTIQVKELGERIPSLRAIDARPGHDAEVVIGTSACAIWALNRDAPEPLLFGHTGDLCHLAFHPTKPYRFATACGSSRVSLWNARRRQLIARCNVGAKARSVAFSPTGVHLAIGTAVGSIRVLMAEALKTVVADACHAAEAIDELQYSPDGTKLAAGSHDNSIDIFDVARGYQRIARCNGHSSYVTHLDWSADSKVIQSNCGAYELLYFDASSGKQVKANQRDTPWATWTCILGFPVMGIWHNTSDGTDINAACRSQACPQHNETDVLKGEGQCVVTSSDDGRVRLFNYPCVVDGAACREYGGHSSHVLCVRFSPDNRYVASAGGHDRAVIQWRVVADVDAAQAAIPAGLPAEIEVYEPPRRRLVDRAPDQSAAAKTDKARDADSGESKRFAPDPKECEYEVTVATSDIRGAGTDANVMLVVFGAAGHTPELRLDSHKNNFERGRSDVFTLRAPDVGPIDHIKIGQDQTGPAPGWHLDRVEIVNKTRNTPRLVFPCQQWLAADEGDRQCWRVLVPGGAKVKPRKYTVIVRTSDIRGAQTSAKVFITLFGSEANSGEVQLENSSHNFERGRSDEFEVAALIGDLQYIRIGHDNSGLGAAWHLQEVVVQSVGLPDVQFVADRWLADNEGDRQTYCTLQPSSGGGAAIPVHRYKVQTFTSDVKGSGTDASVYIIVFGEKGRDTGVRKLETSRNNFERGQEDIFYLDSPDLGQINEIEIGHDNRGLAAGWRLDQVLVTDENTGKLTRFPCDRWLADNEEDRLTRRRLPASDAASTTTSYQVVVTTSEERGAGTDANVHIVLIGTVGGKEVQTAKLPLNSSRNDFERGSVDHFLLQKQPRFDTLTGCRIGHDNAGAAPGWHLSHVEVINDATGEPTYFPCNQWFDKKEGDGLIERLLAPAVRDPKAVQCTYKVTVTTSDVKFGGTDANVSVEIFGKRDGVAVSSGKQKLANRKNNFERGQVDVFDLTCPNLGTVERLVIGHDNSSFGSDWHLAQVEVFSINTGQHVVFPADRWLSKSEAPYQITAELFPATANGETAPLCHYKIAVYTSDVRGAGTDANVTCVLHGAAGISPAFKLENGKDNFEKGHKDEFLVQSADVGKFTKLQIGHDNKGVSAAWHLQHVEVLNQSSGERATFVADRWLDAANGTVVTLEPSAGPQPKQRYKVMVQTADTRGAGTDADVSVILVGDKASSKELVLESSADNFEKGKMDEFLIDLGQQDLGTLAKVNIGFAGHQSTRGVLGGLLALCWRLKHVEVVHLASGTHYFFDYDDWLNGGKKRVDLAAGGGSSKGRYRINVTTSNIKGAGTDANVSIILFGQQDGKTTDSGAHKLENAANNFEKGATDVFEISCPDLGDQVSRVQISSDGSGGLGSAWHLQQVEVEDLIRGQSWVFPCERWLDKKDPASLQQVLLREGADPAAAKAKLLMYNVAVFTSDVRGAGTSASVSLQIWGDKDHTGPMALEAAHDDFDRGAKNEFLIKAPDVGNIQHIIIQHDNAGFSADWHLEQVQIFHPCLSKTFFFPCHDWLRKTREAGLTGCSRKLLPGAHDAATGLCDYQLVVHTSNLKGAGTDADISAVLYGASGDSGERKLDNSANNFERGQVDTFFIQCADLGPLQGLRLSAKGGGLTAAWHLAKVDVTNTTTGAKSVFAYNNWLDSKSGPSILLKPSSADGSADRTAKDAAVVSYEVTVHTSDVKAAGTDADVYIELHGPKGSVGEQRLENHPDNFHRNRKDVFTIMGTDLGRLEAISLRLDTASATAAWHPALVEVRCIRNGSSDPPSDSGSQTAGASPELFSFPCAAWLRKGPDNLLAKVRIPEASTEAGKAAQQTVTYQVQTLTSSRFGAGTDSAVSISLYGPAGMLGGKAWPLDNSANNFESGTEDTFFLSVPKLQDIGDTLTRVILEKAANSLPGSDWHLERLLVTDVQRKRSYTFSCGAWFSSKDGLVKSWAADKAGQKQDLTLVKTEGPTPPPAAADPPAAKSTTGADPQAGAGLHPSAAASMDPDPKAPLEIAKISSWGSHPAEAGAIAATARGADYTLRFVTSNKLGAGTDGKVFVQLTGSTGATWQPDFEQKPEAFEKGCTDVFTLHCAQDLGDIVAAHVWHNGIGMMSDWHLDKLEIVHAPTGRSWECGCRDWVGSAKSAQEAKKLPAKLTQAGASGASPSHPPASTAATPGPGAPPAAGAAKDASSSKPAASSAAPHAGAPTMSPNKPADKAPATHTPPSSTTPPPTAALLDPEPACAWTYRVDPVDRTTDPVTILPPGTPSKWKLRYWYNPNAQPHMVFEAPAEFTRWQAEHAAWQQRQQAKP</sequence>
<dbReference type="InterPro" id="IPR036392">
    <property type="entry name" value="PLAT/LH2_dom_sf"/>
</dbReference>
<feature type="domain" description="PLAT" evidence="6">
    <location>
        <begin position="1677"/>
        <end position="1792"/>
    </location>
</feature>
<gene>
    <name evidence="7" type="ORF">WJX72_009517</name>
</gene>
<feature type="domain" description="PLAT" evidence="6">
    <location>
        <begin position="1415"/>
        <end position="1535"/>
    </location>
</feature>
<feature type="repeat" description="WD" evidence="4">
    <location>
        <begin position="943"/>
        <end position="977"/>
    </location>
</feature>
<feature type="domain" description="PLAT" evidence="6">
    <location>
        <begin position="1040"/>
        <end position="1156"/>
    </location>
</feature>
<feature type="domain" description="PLAT" evidence="6">
    <location>
        <begin position="1290"/>
        <end position="1406"/>
    </location>
</feature>
<feature type="compositionally biased region" description="Basic and acidic residues" evidence="5">
    <location>
        <begin position="1018"/>
        <end position="1037"/>
    </location>
</feature>
<evidence type="ECO:0000256" key="3">
    <source>
        <dbReference type="PROSITE-ProRule" id="PRU00152"/>
    </source>
</evidence>
<feature type="region of interest" description="Disordered" evidence="5">
    <location>
        <begin position="1003"/>
        <end position="1037"/>
    </location>
</feature>
<proteinExistence type="predicted"/>
<keyword evidence="8" id="KW-1185">Reference proteome</keyword>
<dbReference type="InterPro" id="IPR052970">
    <property type="entry name" value="Inner_ear_hair_cell_LOXHD"/>
</dbReference>
<dbReference type="Pfam" id="PF03451">
    <property type="entry name" value="HELP"/>
    <property type="match status" value="1"/>
</dbReference>
<dbReference type="InterPro" id="IPR001024">
    <property type="entry name" value="PLAT/LH2_dom"/>
</dbReference>
<evidence type="ECO:0000313" key="7">
    <source>
        <dbReference type="EMBL" id="KAK9824333.1"/>
    </source>
</evidence>
<dbReference type="Proteomes" id="UP001489004">
    <property type="component" value="Unassembled WGS sequence"/>
</dbReference>
<dbReference type="SUPFAM" id="SSF50978">
    <property type="entry name" value="WD40 repeat-like"/>
    <property type="match status" value="2"/>
</dbReference>
<dbReference type="PROSITE" id="PS50095">
    <property type="entry name" value="PLAT"/>
    <property type="match status" value="13"/>
</dbReference>
<feature type="domain" description="PLAT" evidence="6">
    <location>
        <begin position="1546"/>
        <end position="1665"/>
    </location>
</feature>
<feature type="region of interest" description="Disordered" evidence="5">
    <location>
        <begin position="2782"/>
        <end position="2871"/>
    </location>
</feature>
<dbReference type="SUPFAM" id="SSF49723">
    <property type="entry name" value="Lipase/lipooxygenase domain (PLAT/LH2 domain)"/>
    <property type="match status" value="13"/>
</dbReference>